<feature type="region of interest" description="Disordered" evidence="1">
    <location>
        <begin position="57"/>
        <end position="86"/>
    </location>
</feature>
<reference evidence="3" key="1">
    <citation type="submission" date="2015-10" db="EMBL/GenBank/DDBJ databases">
        <authorList>
            <person name="Regsiter A."/>
            <person name="william w."/>
        </authorList>
    </citation>
    <scope>NUCLEOTIDE SEQUENCE</scope>
    <source>
        <strain evidence="3">Montdore</strain>
    </source>
</reference>
<evidence type="ECO:0000259" key="2">
    <source>
        <dbReference type="Pfam" id="PF22980"/>
    </source>
</evidence>
<accession>A0A292PN35</accession>
<evidence type="ECO:0000313" key="4">
    <source>
        <dbReference type="Proteomes" id="UP001412239"/>
    </source>
</evidence>
<name>A0A292PN35_9PEZI</name>
<protein>
    <recommendedName>
        <fullName evidence="2">Myb-like DNA-binding domain-containing protein</fullName>
    </recommendedName>
</protein>
<sequence length="200" mass="22207">MPSDADVKLLLSCLLNSNQTEIDFVSVARESSYTNPRSASNRLAVLKKRHNTFARLAKRTPPGPTVKQPPVAPRIPPTASVFSPSGDVRTAKTEWQGDHVPAPGLEAAWPAEWELMVNHGDDAFPVWENYSFLLDQPPLPPGAVEPEISAFHPSYPPTASDSWPSYPAFHPYRIQDGSELNFEQSELQPPALPAEWRSWE</sequence>
<organism evidence="3 4">
    <name type="scientific">Tuber aestivum</name>
    <name type="common">summer truffle</name>
    <dbReference type="NCBI Taxonomy" id="59557"/>
    <lineage>
        <taxon>Eukaryota</taxon>
        <taxon>Fungi</taxon>
        <taxon>Dikarya</taxon>
        <taxon>Ascomycota</taxon>
        <taxon>Pezizomycotina</taxon>
        <taxon>Pezizomycetes</taxon>
        <taxon>Pezizales</taxon>
        <taxon>Tuberaceae</taxon>
        <taxon>Tuber</taxon>
    </lineage>
</organism>
<proteinExistence type="predicted"/>
<dbReference type="InterPro" id="IPR054505">
    <property type="entry name" value="Myb_DNA-bind_8"/>
</dbReference>
<dbReference type="EMBL" id="LN891104">
    <property type="protein sequence ID" value="CUS08959.1"/>
    <property type="molecule type" value="Genomic_DNA"/>
</dbReference>
<feature type="domain" description="Myb-like DNA-binding" evidence="2">
    <location>
        <begin position="4"/>
        <end position="51"/>
    </location>
</feature>
<evidence type="ECO:0000313" key="3">
    <source>
        <dbReference type="EMBL" id="CUS08959.1"/>
    </source>
</evidence>
<dbReference type="Proteomes" id="UP001412239">
    <property type="component" value="Unassembled WGS sequence"/>
</dbReference>
<dbReference type="AlphaFoldDB" id="A0A292PN35"/>
<keyword evidence="4" id="KW-1185">Reference proteome</keyword>
<evidence type="ECO:0000256" key="1">
    <source>
        <dbReference type="SAM" id="MobiDB-lite"/>
    </source>
</evidence>
<dbReference type="Pfam" id="PF22980">
    <property type="entry name" value="Myb_DNA-bind_8"/>
    <property type="match status" value="1"/>
</dbReference>
<gene>
    <name evidence="3" type="ORF">GSTUAT00006954001</name>
</gene>